<feature type="transmembrane region" description="Helical" evidence="4">
    <location>
        <begin position="46"/>
        <end position="68"/>
    </location>
</feature>
<dbReference type="PANTHER" id="PTHR30627">
    <property type="entry name" value="PEPTIDOGLYCAN D,D-TRANSPEPTIDASE"/>
    <property type="match status" value="1"/>
</dbReference>
<dbReference type="Pfam" id="PF03717">
    <property type="entry name" value="PBP_dimer"/>
    <property type="match status" value="1"/>
</dbReference>
<dbReference type="AlphaFoldDB" id="A0A916Z677"/>
<dbReference type="Pfam" id="PF00905">
    <property type="entry name" value="Transpeptidase"/>
    <property type="match status" value="1"/>
</dbReference>
<gene>
    <name evidence="7" type="ORF">GCM10011514_48150</name>
</gene>
<evidence type="ECO:0000313" key="8">
    <source>
        <dbReference type="Proteomes" id="UP000609064"/>
    </source>
</evidence>
<evidence type="ECO:0000256" key="4">
    <source>
        <dbReference type="SAM" id="Phobius"/>
    </source>
</evidence>
<dbReference type="Gene3D" id="3.40.710.10">
    <property type="entry name" value="DD-peptidase/beta-lactamase superfamily"/>
    <property type="match status" value="1"/>
</dbReference>
<reference evidence="7" key="1">
    <citation type="journal article" date="2014" name="Int. J. Syst. Evol. Microbiol.">
        <title>Complete genome sequence of Corynebacterium casei LMG S-19264T (=DSM 44701T), isolated from a smear-ripened cheese.</title>
        <authorList>
            <consortium name="US DOE Joint Genome Institute (JGI-PGF)"/>
            <person name="Walter F."/>
            <person name="Albersmeier A."/>
            <person name="Kalinowski J."/>
            <person name="Ruckert C."/>
        </authorList>
    </citation>
    <scope>NUCLEOTIDE SEQUENCE</scope>
    <source>
        <strain evidence="7">CGMCC 1.15958</strain>
    </source>
</reference>
<dbReference type="InterPro" id="IPR012338">
    <property type="entry name" value="Beta-lactam/transpept-like"/>
</dbReference>
<comment type="caution">
    <text evidence="7">The sequence shown here is derived from an EMBL/GenBank/DDBJ whole genome shotgun (WGS) entry which is preliminary data.</text>
</comment>
<evidence type="ECO:0000259" key="6">
    <source>
        <dbReference type="Pfam" id="PF03717"/>
    </source>
</evidence>
<keyword evidence="8" id="KW-1185">Reference proteome</keyword>
<dbReference type="InterPro" id="IPR050515">
    <property type="entry name" value="Beta-lactam/transpept"/>
</dbReference>
<dbReference type="Proteomes" id="UP000609064">
    <property type="component" value="Unassembled WGS sequence"/>
</dbReference>
<evidence type="ECO:0000256" key="2">
    <source>
        <dbReference type="ARBA" id="ARBA00022645"/>
    </source>
</evidence>
<comment type="subcellular location">
    <subcellularLocation>
        <location evidence="1">Membrane</location>
    </subcellularLocation>
</comment>
<keyword evidence="2" id="KW-0121">Carboxypeptidase</keyword>
<evidence type="ECO:0000259" key="5">
    <source>
        <dbReference type="Pfam" id="PF00905"/>
    </source>
</evidence>
<dbReference type="GO" id="GO:0071555">
    <property type="term" value="P:cell wall organization"/>
    <property type="evidence" value="ECO:0007669"/>
    <property type="project" value="TreeGrafter"/>
</dbReference>
<evidence type="ECO:0000256" key="3">
    <source>
        <dbReference type="ARBA" id="ARBA00023136"/>
    </source>
</evidence>
<dbReference type="InterPro" id="IPR036138">
    <property type="entry name" value="PBP_dimer_sf"/>
</dbReference>
<dbReference type="GO" id="GO:0005886">
    <property type="term" value="C:plasma membrane"/>
    <property type="evidence" value="ECO:0007669"/>
    <property type="project" value="TreeGrafter"/>
</dbReference>
<reference evidence="7" key="2">
    <citation type="submission" date="2020-09" db="EMBL/GenBank/DDBJ databases">
        <authorList>
            <person name="Sun Q."/>
            <person name="Zhou Y."/>
        </authorList>
    </citation>
    <scope>NUCLEOTIDE SEQUENCE</scope>
    <source>
        <strain evidence="7">CGMCC 1.15958</strain>
    </source>
</reference>
<protein>
    <submittedName>
        <fullName evidence="7">Penicillin-binding protein</fullName>
    </submittedName>
</protein>
<dbReference type="PANTHER" id="PTHR30627:SF1">
    <property type="entry name" value="PEPTIDOGLYCAN D,D-TRANSPEPTIDASE FTSI"/>
    <property type="match status" value="1"/>
</dbReference>
<dbReference type="InterPro" id="IPR001460">
    <property type="entry name" value="PCN-bd_Tpept"/>
</dbReference>
<keyword evidence="4" id="KW-0812">Transmembrane</keyword>
<dbReference type="Gene3D" id="3.30.450.330">
    <property type="match status" value="1"/>
</dbReference>
<evidence type="ECO:0000256" key="1">
    <source>
        <dbReference type="ARBA" id="ARBA00004370"/>
    </source>
</evidence>
<accession>A0A916Z677</accession>
<keyword evidence="3 4" id="KW-0472">Membrane</keyword>
<dbReference type="GO" id="GO:0004180">
    <property type="term" value="F:carboxypeptidase activity"/>
    <property type="evidence" value="ECO:0007669"/>
    <property type="project" value="UniProtKB-KW"/>
</dbReference>
<dbReference type="Gene3D" id="3.90.1310.10">
    <property type="entry name" value="Penicillin-binding protein 2a (Domain 2)"/>
    <property type="match status" value="1"/>
</dbReference>
<feature type="domain" description="Penicillin-binding protein dimerisation" evidence="6">
    <location>
        <begin position="87"/>
        <end position="245"/>
    </location>
</feature>
<feature type="domain" description="Penicillin-binding protein transpeptidase" evidence="5">
    <location>
        <begin position="298"/>
        <end position="609"/>
    </location>
</feature>
<dbReference type="InterPro" id="IPR005311">
    <property type="entry name" value="PBP_dimer"/>
</dbReference>
<keyword evidence="2" id="KW-0378">Hydrolase</keyword>
<dbReference type="SUPFAM" id="SSF56519">
    <property type="entry name" value="Penicillin binding protein dimerisation domain"/>
    <property type="match status" value="1"/>
</dbReference>
<dbReference type="SUPFAM" id="SSF56601">
    <property type="entry name" value="beta-lactamase/transpeptidase-like"/>
    <property type="match status" value="1"/>
</dbReference>
<organism evidence="7 8">
    <name type="scientific">Emticicia aquatilis</name>
    <dbReference type="NCBI Taxonomy" id="1537369"/>
    <lineage>
        <taxon>Bacteria</taxon>
        <taxon>Pseudomonadati</taxon>
        <taxon>Bacteroidota</taxon>
        <taxon>Cytophagia</taxon>
        <taxon>Cytophagales</taxon>
        <taxon>Leadbetterellaceae</taxon>
        <taxon>Emticicia</taxon>
    </lineage>
</organism>
<dbReference type="EMBL" id="BMKK01000014">
    <property type="protein sequence ID" value="GGD78476.1"/>
    <property type="molecule type" value="Genomic_DNA"/>
</dbReference>
<proteinExistence type="predicted"/>
<evidence type="ECO:0000313" key="7">
    <source>
        <dbReference type="EMBL" id="GGD78476.1"/>
    </source>
</evidence>
<keyword evidence="2" id="KW-0645">Protease</keyword>
<dbReference type="GO" id="GO:0008658">
    <property type="term" value="F:penicillin binding"/>
    <property type="evidence" value="ECO:0007669"/>
    <property type="project" value="InterPro"/>
</dbReference>
<name>A0A916Z677_9BACT</name>
<keyword evidence="4" id="KW-1133">Transmembrane helix</keyword>
<sequence>MTSYDLKTSFDDVFFIQIIRHSSIVNQKLMAPKRSIRDEIQWRAKVTFGIVFLIGSLVAAQIFVIQVFQKKKWMAKVEKVQRKPMKIRAQRGNIFAADGRSLLATSVPRYRVGIDVTRAKPAYFKAKIDSLSNLMSSFFQDRSAEEYKELITSARREKKLIFVALGNRLVDYQERQKIKRFPFFREGAMKGGGKFEQLERRVMPFDDMALRSIGKLDRDTQTKGDFGIEFSFNNYLAGRDGVGFFQRLAGGVWKPVNDSPEVRPEAGLDVVTTIDVNFQDIVESALRNQVINTNAKYGSAIVMEIATGEIKAITNLSRRGGADSTKKFYLEDFNYAVRGGTDPGSTFKLATMVALLEKAKIDLDDNAGFCGGSIMHNKTEMTCSEEHGNQTVRQVFEHSCNIGIYNLVKNHFGFNNADNFVSYLTRFKLDQPVGFQLKGETEPIIKNRKSSTFSNTTIPWMSIGYETRLTPLQMLTFYNAIANNGHWVQPLIVKEVREADRIIEKFEANQDPTPICSERTAKLAQEMMKGVVANGTAQNINTGFCKVAGKTGTSRKRENGYVKNQYYTAFIGFFPADNPKYSCAVIIDEPQGVNLYARDVAAPVFRTIADKIFAYDVALHPAKNKPSNIQKIETQEQAGYAEDFRTVGEELGLQNTPSTAGWVKASRNGNAVSWKRVEDTKDLPNVGGMTLRDAMHILENKGFRVRYSGLGKVAEFAIVQPKVVALVLK</sequence>